<dbReference type="RefSeq" id="WP_147054319.1">
    <property type="nucleotide sequence ID" value="NZ_BJYL01000003.1"/>
</dbReference>
<comment type="caution">
    <text evidence="4">The sequence shown here is derived from an EMBL/GenBank/DDBJ whole genome shotgun (WGS) entry which is preliminary data.</text>
</comment>
<name>A0A511Z333_9BACL</name>
<dbReference type="InterPro" id="IPR018376">
    <property type="entry name" value="Enoyl-CoA_hyd/isom_CS"/>
</dbReference>
<dbReference type="Proteomes" id="UP000321901">
    <property type="component" value="Unassembled WGS sequence"/>
</dbReference>
<dbReference type="EMBL" id="BJYL01000003">
    <property type="protein sequence ID" value="GEN81852.1"/>
    <property type="molecule type" value="Genomic_DNA"/>
</dbReference>
<dbReference type="CDD" id="cd06558">
    <property type="entry name" value="crotonase-like"/>
    <property type="match status" value="1"/>
</dbReference>
<dbReference type="PANTHER" id="PTHR11941:SF54">
    <property type="entry name" value="ENOYL-COA HYDRATASE, MITOCHONDRIAL"/>
    <property type="match status" value="1"/>
</dbReference>
<dbReference type="Gene3D" id="1.10.12.10">
    <property type="entry name" value="Lyase 2-enoyl-coa Hydratase, Chain A, domain 2"/>
    <property type="match status" value="1"/>
</dbReference>
<dbReference type="GO" id="GO:0006635">
    <property type="term" value="P:fatty acid beta-oxidation"/>
    <property type="evidence" value="ECO:0007669"/>
    <property type="project" value="TreeGrafter"/>
</dbReference>
<evidence type="ECO:0000256" key="1">
    <source>
        <dbReference type="ARBA" id="ARBA00005254"/>
    </source>
</evidence>
<keyword evidence="5" id="KW-1185">Reference proteome</keyword>
<dbReference type="Gene3D" id="3.90.226.10">
    <property type="entry name" value="2-enoyl-CoA Hydratase, Chain A, domain 1"/>
    <property type="match status" value="1"/>
</dbReference>
<dbReference type="Pfam" id="PF00378">
    <property type="entry name" value="ECH_1"/>
    <property type="match status" value="1"/>
</dbReference>
<reference evidence="4 5" key="1">
    <citation type="submission" date="2019-07" db="EMBL/GenBank/DDBJ databases">
        <title>Whole genome shotgun sequence of Sporosarcina luteola NBRC 105378.</title>
        <authorList>
            <person name="Hosoyama A."/>
            <person name="Uohara A."/>
            <person name="Ohji S."/>
            <person name="Ichikawa N."/>
        </authorList>
    </citation>
    <scope>NUCLEOTIDE SEQUENCE [LARGE SCALE GENOMIC DNA]</scope>
    <source>
        <strain evidence="4 5">NBRC 105378</strain>
    </source>
</reference>
<accession>A0A511Z333</accession>
<evidence type="ECO:0000256" key="3">
    <source>
        <dbReference type="RuleBase" id="RU003707"/>
    </source>
</evidence>
<evidence type="ECO:0000313" key="5">
    <source>
        <dbReference type="Proteomes" id="UP000321901"/>
    </source>
</evidence>
<dbReference type="PROSITE" id="PS00166">
    <property type="entry name" value="ENOYL_COA_HYDRATASE"/>
    <property type="match status" value="1"/>
</dbReference>
<dbReference type="OrthoDB" id="9775794at2"/>
<dbReference type="InterPro" id="IPR029045">
    <property type="entry name" value="ClpP/crotonase-like_dom_sf"/>
</dbReference>
<gene>
    <name evidence="4" type="ORF">SLU01_01640</name>
</gene>
<dbReference type="GO" id="GO:0016836">
    <property type="term" value="F:hydro-lyase activity"/>
    <property type="evidence" value="ECO:0007669"/>
    <property type="project" value="UniProtKB-ARBA"/>
</dbReference>
<proteinExistence type="inferred from homology"/>
<comment type="similarity">
    <text evidence="1 3">Belongs to the enoyl-CoA hydratase/isomerase family.</text>
</comment>
<dbReference type="SUPFAM" id="SSF52096">
    <property type="entry name" value="ClpP/crotonase"/>
    <property type="match status" value="1"/>
</dbReference>
<dbReference type="FunFam" id="1.10.12.10:FF:000001">
    <property type="entry name" value="Probable enoyl-CoA hydratase, mitochondrial"/>
    <property type="match status" value="1"/>
</dbReference>
<evidence type="ECO:0000256" key="2">
    <source>
        <dbReference type="ARBA" id="ARBA00023239"/>
    </source>
</evidence>
<dbReference type="InterPro" id="IPR001753">
    <property type="entry name" value="Enoyl-CoA_hydra/iso"/>
</dbReference>
<dbReference type="AlphaFoldDB" id="A0A511Z333"/>
<protein>
    <submittedName>
        <fullName evidence="4">Crotonase</fullName>
    </submittedName>
</protein>
<sequence length="258" mass="28251">MYQNLSTANVDGVGVIEIRRPEYLNALNTQCIQEMKQALHDFRVDPAVKVVLFKGAGTKAFIAGADIEELRDLNSIEMLDSNGMQDFFNEIDRFEKPTIAMIHGFALGGGCELALACDIRLASKEAKFGLPELNLGIIPGAGGTQRLLLHIGLGNALYYTMSGKMIDADRALQIGLVSEVMEAEALEEEALALANRMKSKGPLALRLSKMTIKAQSQAVTHNGLIIEKLAQSILFSTEDKEEGMSAFMEKRKPEFKSK</sequence>
<dbReference type="InterPro" id="IPR014748">
    <property type="entry name" value="Enoyl-CoA_hydra_C"/>
</dbReference>
<evidence type="ECO:0000313" key="4">
    <source>
        <dbReference type="EMBL" id="GEN81852.1"/>
    </source>
</evidence>
<dbReference type="PANTHER" id="PTHR11941">
    <property type="entry name" value="ENOYL-COA HYDRATASE-RELATED"/>
    <property type="match status" value="1"/>
</dbReference>
<keyword evidence="2" id="KW-0456">Lyase</keyword>
<organism evidence="4 5">
    <name type="scientific">Sporosarcina luteola</name>
    <dbReference type="NCBI Taxonomy" id="582850"/>
    <lineage>
        <taxon>Bacteria</taxon>
        <taxon>Bacillati</taxon>
        <taxon>Bacillota</taxon>
        <taxon>Bacilli</taxon>
        <taxon>Bacillales</taxon>
        <taxon>Caryophanaceae</taxon>
        <taxon>Sporosarcina</taxon>
    </lineage>
</organism>
<dbReference type="FunFam" id="3.90.226.10:FF:000009">
    <property type="entry name" value="Carnitinyl-CoA dehydratase"/>
    <property type="match status" value="1"/>
</dbReference>